<sequence length="195" mass="20185">MSDQPTTEGPEATATELTAAIVTDGAYALFVADFSDTDSAWGAYQALERATKANRLDIEGALVLKKDTNGEIKVQKATDDRTRRGLTWGLVGGVVIGALFPPSILASAAVMGAAGAGIGRLRHLHNRSELADELSQTIEPGHSGLVVLVSDPAVIEIEKALAKANRVVQKAVDKAVAEDIKAEAAAADAAAAEGR</sequence>
<reference evidence="3" key="1">
    <citation type="journal article" date="2019" name="Int. J. Syst. Evol. Microbiol.">
        <title>The Global Catalogue of Microorganisms (GCM) 10K type strain sequencing project: providing services to taxonomists for standard genome sequencing and annotation.</title>
        <authorList>
            <consortium name="The Broad Institute Genomics Platform"/>
            <consortium name="The Broad Institute Genome Sequencing Center for Infectious Disease"/>
            <person name="Wu L."/>
            <person name="Ma J."/>
        </authorList>
    </citation>
    <scope>NUCLEOTIDE SEQUENCE [LARGE SCALE GENOMIC DNA]</scope>
    <source>
        <strain evidence="3">JCM 16929</strain>
    </source>
</reference>
<comment type="caution">
    <text evidence="2">The sequence shown here is derived from an EMBL/GenBank/DDBJ whole genome shotgun (WGS) entry which is preliminary data.</text>
</comment>
<dbReference type="InterPro" id="IPR009200">
    <property type="entry name" value="DUF1269_membrane"/>
</dbReference>
<keyword evidence="1" id="KW-0812">Transmembrane</keyword>
<dbReference type="RefSeq" id="WP_344807382.1">
    <property type="nucleotide sequence ID" value="NZ_BAABAB010000028.1"/>
</dbReference>
<accession>A0ABP7AFU5</accession>
<evidence type="ECO:0008006" key="4">
    <source>
        <dbReference type="Google" id="ProtNLM"/>
    </source>
</evidence>
<keyword evidence="3" id="KW-1185">Reference proteome</keyword>
<protein>
    <recommendedName>
        <fullName evidence="4">DUF1269 domain-containing protein</fullName>
    </recommendedName>
</protein>
<dbReference type="EMBL" id="BAABAB010000028">
    <property type="protein sequence ID" value="GAA3631305.1"/>
    <property type="molecule type" value="Genomic_DNA"/>
</dbReference>
<dbReference type="Pfam" id="PF06897">
    <property type="entry name" value="DUF1269"/>
    <property type="match status" value="1"/>
</dbReference>
<dbReference type="Proteomes" id="UP001501490">
    <property type="component" value="Unassembled WGS sequence"/>
</dbReference>
<keyword evidence="1" id="KW-0472">Membrane</keyword>
<gene>
    <name evidence="2" type="ORF">GCM10022236_37350</name>
</gene>
<proteinExistence type="predicted"/>
<evidence type="ECO:0000313" key="2">
    <source>
        <dbReference type="EMBL" id="GAA3631305.1"/>
    </source>
</evidence>
<feature type="transmembrane region" description="Helical" evidence="1">
    <location>
        <begin position="90"/>
        <end position="118"/>
    </location>
</feature>
<evidence type="ECO:0000256" key="1">
    <source>
        <dbReference type="SAM" id="Phobius"/>
    </source>
</evidence>
<evidence type="ECO:0000313" key="3">
    <source>
        <dbReference type="Proteomes" id="UP001501490"/>
    </source>
</evidence>
<organism evidence="2 3">
    <name type="scientific">Microlunatus ginsengisoli</name>
    <dbReference type="NCBI Taxonomy" id="363863"/>
    <lineage>
        <taxon>Bacteria</taxon>
        <taxon>Bacillati</taxon>
        <taxon>Actinomycetota</taxon>
        <taxon>Actinomycetes</taxon>
        <taxon>Propionibacteriales</taxon>
        <taxon>Propionibacteriaceae</taxon>
        <taxon>Microlunatus</taxon>
    </lineage>
</organism>
<keyword evidence="1" id="KW-1133">Transmembrane helix</keyword>
<name>A0ABP7AFU5_9ACTN</name>